<dbReference type="AlphaFoldDB" id="D6XUB4"/>
<evidence type="ECO:0000313" key="3">
    <source>
        <dbReference type="Proteomes" id="UP000000271"/>
    </source>
</evidence>
<dbReference type="EMBL" id="CP001791">
    <property type="protein sequence ID" value="ADH99400.1"/>
    <property type="molecule type" value="Genomic_DNA"/>
</dbReference>
<keyword evidence="1" id="KW-0812">Transmembrane</keyword>
<keyword evidence="3" id="KW-1185">Reference proteome</keyword>
<dbReference type="OrthoDB" id="2974122at2"/>
<organism evidence="2 3">
    <name type="scientific">Bacillus selenitireducens (strain ATCC 700615 / DSM 15326 / MLS10)</name>
    <dbReference type="NCBI Taxonomy" id="439292"/>
    <lineage>
        <taxon>Bacteria</taxon>
        <taxon>Bacillati</taxon>
        <taxon>Bacillota</taxon>
        <taxon>Bacilli</taxon>
        <taxon>Bacillales</taxon>
        <taxon>Bacillaceae</taxon>
        <taxon>Salisediminibacterium</taxon>
    </lineage>
</organism>
<proteinExistence type="predicted"/>
<dbReference type="RefSeq" id="WP_013172822.1">
    <property type="nucleotide sequence ID" value="NC_014219.1"/>
</dbReference>
<evidence type="ECO:0000256" key="1">
    <source>
        <dbReference type="SAM" id="Phobius"/>
    </source>
</evidence>
<accession>D6XUB4</accession>
<evidence type="ECO:0000313" key="2">
    <source>
        <dbReference type="EMBL" id="ADH99400.1"/>
    </source>
</evidence>
<dbReference type="Proteomes" id="UP000000271">
    <property type="component" value="Chromosome"/>
</dbReference>
<dbReference type="KEGG" id="bse:Bsel_1896"/>
<feature type="transmembrane region" description="Helical" evidence="1">
    <location>
        <begin position="35"/>
        <end position="55"/>
    </location>
</feature>
<keyword evidence="1" id="KW-1133">Transmembrane helix</keyword>
<keyword evidence="1" id="KW-0472">Membrane</keyword>
<name>D6XUB4_BACIE</name>
<reference evidence="2" key="1">
    <citation type="submission" date="2009-10" db="EMBL/GenBank/DDBJ databases">
        <title>Complete sequence of Bacillus selenitireducens MLS10.</title>
        <authorList>
            <consortium name="US DOE Joint Genome Institute"/>
            <person name="Lucas S."/>
            <person name="Copeland A."/>
            <person name="Lapidus A."/>
            <person name="Glavina del Rio T."/>
            <person name="Dalin E."/>
            <person name="Tice H."/>
            <person name="Bruce D."/>
            <person name="Goodwin L."/>
            <person name="Pitluck S."/>
            <person name="Sims D."/>
            <person name="Brettin T."/>
            <person name="Detter J.C."/>
            <person name="Han C."/>
            <person name="Larimer F."/>
            <person name="Land M."/>
            <person name="Hauser L."/>
            <person name="Kyrpides N."/>
            <person name="Ovchinnikova G."/>
            <person name="Stolz J."/>
        </authorList>
    </citation>
    <scope>NUCLEOTIDE SEQUENCE [LARGE SCALE GENOMIC DNA]</scope>
    <source>
        <strain evidence="2">MLS10</strain>
    </source>
</reference>
<protein>
    <submittedName>
        <fullName evidence="2">Uncharacterized protein</fullName>
    </submittedName>
</protein>
<dbReference type="HOGENOM" id="CLU_2969786_0_0_9"/>
<gene>
    <name evidence="2" type="ordered locus">Bsel_1896</name>
</gene>
<sequence length="58" mass="6437">MTARFGAVLFFSLFFFLIPASAVFAEDNGKATSLMNSPFVIVGFLTLGLLMYYCIRES</sequence>